<evidence type="ECO:0000259" key="9">
    <source>
        <dbReference type="Pfam" id="PF25179"/>
    </source>
</evidence>
<keyword evidence="4" id="KW-0256">Endoplasmic reticulum</keyword>
<evidence type="ECO:0000259" key="8">
    <source>
        <dbReference type="Pfam" id="PF06762"/>
    </source>
</evidence>
<dbReference type="RefSeq" id="WP_144640546.1">
    <property type="nucleotide sequence ID" value="NZ_BNAX01000025.1"/>
</dbReference>
<dbReference type="PANTHER" id="PTHR14463">
    <property type="entry name" value="LIPASE MATURATION FACTOR"/>
    <property type="match status" value="1"/>
</dbReference>
<gene>
    <name evidence="10" type="ORF">FNH06_19135</name>
</gene>
<reference evidence="10 11" key="1">
    <citation type="submission" date="2019-07" db="EMBL/GenBank/DDBJ databases">
        <title>New species of Amycolatopsis and Streptomyces.</title>
        <authorList>
            <person name="Duangmal K."/>
            <person name="Teo W.F.A."/>
            <person name="Lipun K."/>
        </authorList>
    </citation>
    <scope>NUCLEOTIDE SEQUENCE [LARGE SCALE GENOMIC DNA]</scope>
    <source>
        <strain evidence="10 11">JCM 30562</strain>
    </source>
</reference>
<feature type="transmembrane region" description="Helical" evidence="7">
    <location>
        <begin position="12"/>
        <end position="34"/>
    </location>
</feature>
<name>A0A558A975_9PSEU</name>
<keyword evidence="5 7" id="KW-1133">Transmembrane helix</keyword>
<keyword evidence="6 7" id="KW-0472">Membrane</keyword>
<feature type="transmembrane region" description="Helical" evidence="7">
    <location>
        <begin position="286"/>
        <end position="304"/>
    </location>
</feature>
<dbReference type="InterPro" id="IPR057433">
    <property type="entry name" value="LMF1/2_C"/>
</dbReference>
<keyword evidence="3 7" id="KW-0812">Transmembrane</keyword>
<dbReference type="InterPro" id="IPR057434">
    <property type="entry name" value="LMF1/2_N"/>
</dbReference>
<proteinExistence type="inferred from homology"/>
<evidence type="ECO:0000256" key="7">
    <source>
        <dbReference type="SAM" id="Phobius"/>
    </source>
</evidence>
<comment type="similarity">
    <text evidence="2">Belongs to the lipase maturation factor family.</text>
</comment>
<evidence type="ECO:0000256" key="5">
    <source>
        <dbReference type="ARBA" id="ARBA00022989"/>
    </source>
</evidence>
<feature type="transmembrane region" description="Helical" evidence="7">
    <location>
        <begin position="99"/>
        <end position="118"/>
    </location>
</feature>
<evidence type="ECO:0000256" key="4">
    <source>
        <dbReference type="ARBA" id="ARBA00022824"/>
    </source>
</evidence>
<dbReference type="Pfam" id="PF25179">
    <property type="entry name" value="LMF1_C"/>
    <property type="match status" value="1"/>
</dbReference>
<feature type="domain" description="Lipase maturation factor 1/2 C-terminal" evidence="9">
    <location>
        <begin position="326"/>
        <end position="461"/>
    </location>
</feature>
<feature type="domain" description="Lipase maturation factor 1/2 N-terminal" evidence="8">
    <location>
        <begin position="123"/>
        <end position="272"/>
    </location>
</feature>
<dbReference type="EMBL" id="VJZA01000032">
    <property type="protein sequence ID" value="TVT20807.1"/>
    <property type="molecule type" value="Genomic_DNA"/>
</dbReference>
<dbReference type="Pfam" id="PF06762">
    <property type="entry name" value="LMF1"/>
    <property type="match status" value="1"/>
</dbReference>
<evidence type="ECO:0000256" key="1">
    <source>
        <dbReference type="ARBA" id="ARBA00004477"/>
    </source>
</evidence>
<feature type="transmembrane region" description="Helical" evidence="7">
    <location>
        <begin position="73"/>
        <end position="93"/>
    </location>
</feature>
<dbReference type="Proteomes" id="UP000318578">
    <property type="component" value="Unassembled WGS sequence"/>
</dbReference>
<keyword evidence="11" id="KW-1185">Reference proteome</keyword>
<evidence type="ECO:0000313" key="11">
    <source>
        <dbReference type="Proteomes" id="UP000318578"/>
    </source>
</evidence>
<evidence type="ECO:0000256" key="2">
    <source>
        <dbReference type="ARBA" id="ARBA00005512"/>
    </source>
</evidence>
<evidence type="ECO:0000313" key="10">
    <source>
        <dbReference type="EMBL" id="TVT20807.1"/>
    </source>
</evidence>
<evidence type="ECO:0000256" key="6">
    <source>
        <dbReference type="ARBA" id="ARBA00023136"/>
    </source>
</evidence>
<dbReference type="OrthoDB" id="9793230at2"/>
<protein>
    <submittedName>
        <fullName evidence="10">Lipase maturation factor family protein</fullName>
    </submittedName>
</protein>
<dbReference type="PANTHER" id="PTHR14463:SF10">
    <property type="entry name" value="LIPASE MATURATION FACTOR 1"/>
    <property type="match status" value="1"/>
</dbReference>
<sequence>MGWDWFTDPDYWASRLVFQRMLAAIYLIAFLVALNQFRALIGARGLLPVPRFVARAPFRLAPSVFQLYYSDRFFAAVAWVGALISGALVLGLFDSVPVWASLVVWAVPWVLYQSIVNVGQIWYSFGWESLLLETGFLAIFLGPADMAPPVPLLWLLLWLLFRLEFGAGMIKMRGDRCWRDLTCLYYHHETQPMPGPLSWYFHHLPKPLHKIEALASHFTQLVVPFVLFTPQPVAGVAAAIMIVTQLWLVASGNFSWLNVLTITIAVSALDRHLLPFSPPALDEPPMWYRIVVLAVTLLILVLSYRPARNLFSRGQIMNYSFDRLHLVNTYGAFGSVTQIRHEVVLEGTDEPELTPDTVWREYGFKGKPGDPRRRPRQIAPYHLRLDWMLWFASLSSRYADSWLQPLAEKLLAADRATLKLLRYDPFAGERPTFVRARLFRYRFTTPSERRETGDWWVREPRGPALKAGRLGPDGSAVAAE</sequence>
<dbReference type="InterPro" id="IPR009613">
    <property type="entry name" value="LMF"/>
</dbReference>
<dbReference type="GO" id="GO:0051604">
    <property type="term" value="P:protein maturation"/>
    <property type="evidence" value="ECO:0007669"/>
    <property type="project" value="InterPro"/>
</dbReference>
<comment type="caution">
    <text evidence="10">The sequence shown here is derived from an EMBL/GenBank/DDBJ whole genome shotgun (WGS) entry which is preliminary data.</text>
</comment>
<feature type="transmembrane region" description="Helical" evidence="7">
    <location>
        <begin position="150"/>
        <end position="170"/>
    </location>
</feature>
<dbReference type="AlphaFoldDB" id="A0A558A975"/>
<organism evidence="10 11">
    <name type="scientific">Amycolatopsis acidiphila</name>
    <dbReference type="NCBI Taxonomy" id="715473"/>
    <lineage>
        <taxon>Bacteria</taxon>
        <taxon>Bacillati</taxon>
        <taxon>Actinomycetota</taxon>
        <taxon>Actinomycetes</taxon>
        <taxon>Pseudonocardiales</taxon>
        <taxon>Pseudonocardiaceae</taxon>
        <taxon>Amycolatopsis</taxon>
    </lineage>
</organism>
<comment type="subcellular location">
    <subcellularLocation>
        <location evidence="1">Endoplasmic reticulum membrane</location>
        <topology evidence="1">Multi-pass membrane protein</topology>
    </subcellularLocation>
</comment>
<accession>A0A558A975</accession>
<evidence type="ECO:0000256" key="3">
    <source>
        <dbReference type="ARBA" id="ARBA00022692"/>
    </source>
</evidence>